<accession>A0AA47M132</accession>
<dbReference type="EMBL" id="JAOPHQ010006382">
    <property type="protein sequence ID" value="KAK0131710.1"/>
    <property type="molecule type" value="Genomic_DNA"/>
</dbReference>
<feature type="compositionally biased region" description="Acidic residues" evidence="1">
    <location>
        <begin position="93"/>
        <end position="104"/>
    </location>
</feature>
<protein>
    <submittedName>
        <fullName evidence="2">Uncharacterized protein</fullName>
    </submittedName>
</protein>
<organism evidence="2 3">
    <name type="scientific">Merluccius polli</name>
    <name type="common">Benguela hake</name>
    <name type="synonym">Merluccius cadenati</name>
    <dbReference type="NCBI Taxonomy" id="89951"/>
    <lineage>
        <taxon>Eukaryota</taxon>
        <taxon>Metazoa</taxon>
        <taxon>Chordata</taxon>
        <taxon>Craniata</taxon>
        <taxon>Vertebrata</taxon>
        <taxon>Euteleostomi</taxon>
        <taxon>Actinopterygii</taxon>
        <taxon>Neopterygii</taxon>
        <taxon>Teleostei</taxon>
        <taxon>Neoteleostei</taxon>
        <taxon>Acanthomorphata</taxon>
        <taxon>Zeiogadaria</taxon>
        <taxon>Gadariae</taxon>
        <taxon>Gadiformes</taxon>
        <taxon>Gadoidei</taxon>
        <taxon>Merlucciidae</taxon>
        <taxon>Merluccius</taxon>
    </lineage>
</organism>
<comment type="caution">
    <text evidence="2">The sequence shown here is derived from an EMBL/GenBank/DDBJ whole genome shotgun (WGS) entry which is preliminary data.</text>
</comment>
<dbReference type="Proteomes" id="UP001174136">
    <property type="component" value="Unassembled WGS sequence"/>
</dbReference>
<proteinExistence type="predicted"/>
<feature type="region of interest" description="Disordered" evidence="1">
    <location>
        <begin position="190"/>
        <end position="224"/>
    </location>
</feature>
<feature type="region of interest" description="Disordered" evidence="1">
    <location>
        <begin position="93"/>
        <end position="117"/>
    </location>
</feature>
<dbReference type="AlphaFoldDB" id="A0AA47M132"/>
<evidence type="ECO:0000256" key="1">
    <source>
        <dbReference type="SAM" id="MobiDB-lite"/>
    </source>
</evidence>
<keyword evidence="3" id="KW-1185">Reference proteome</keyword>
<evidence type="ECO:0000313" key="2">
    <source>
        <dbReference type="EMBL" id="KAK0131710.1"/>
    </source>
</evidence>
<name>A0AA47M132_MERPO</name>
<gene>
    <name evidence="2" type="ORF">N1851_033504</name>
</gene>
<evidence type="ECO:0000313" key="3">
    <source>
        <dbReference type="Proteomes" id="UP001174136"/>
    </source>
</evidence>
<reference evidence="2" key="1">
    <citation type="journal article" date="2023" name="Front. Mar. Sci.">
        <title>A new Merluccius polli reference genome to investigate the effects of global change in West African waters.</title>
        <authorList>
            <person name="Mateo J.L."/>
            <person name="Blanco-Fernandez C."/>
            <person name="Garcia-Vazquez E."/>
            <person name="Machado-Schiaffino G."/>
        </authorList>
    </citation>
    <scope>NUCLEOTIDE SEQUENCE</scope>
    <source>
        <strain evidence="2">C29</strain>
        <tissue evidence="2">Fin</tissue>
    </source>
</reference>
<sequence>MPLLRRTYSKFKKADLMLKRQEQEVTFPCMLVTPWEGTSDINPVLVLDPTATNRPTDQPLFVRPSVRLSVNFSDEPPFLLFLGGGEQEDYTIQEGGEEEEEGGEKEEKPWGDKKGGDATPRGLEVLLLLVEEEEVLLVVVVVEEAAAPLLLLLLSPPRRSRGGGREGTGRMDQACILRKFIQGVTAMREGDERGEDNFGSDFMLPSEKPETPPSQSAGGVGGNRSMIRYASIMGK</sequence>
<feature type="compositionally biased region" description="Basic and acidic residues" evidence="1">
    <location>
        <begin position="105"/>
        <end position="116"/>
    </location>
</feature>